<accession>A0A0C2FK84</accession>
<gene>
    <name evidence="1" type="ORF">ANCDUO_22783</name>
</gene>
<dbReference type="EMBL" id="KN768052">
    <property type="protein sequence ID" value="KIH47164.1"/>
    <property type="molecule type" value="Genomic_DNA"/>
</dbReference>
<reference evidence="1 2" key="1">
    <citation type="submission" date="2013-12" db="EMBL/GenBank/DDBJ databases">
        <title>Draft genome of the parsitic nematode Ancylostoma duodenale.</title>
        <authorList>
            <person name="Mitreva M."/>
        </authorList>
    </citation>
    <scope>NUCLEOTIDE SEQUENCE [LARGE SCALE GENOMIC DNA]</scope>
    <source>
        <strain evidence="1 2">Zhejiang</strain>
    </source>
</reference>
<name>A0A0C2FK84_9BILA</name>
<dbReference type="OrthoDB" id="5869484at2759"/>
<evidence type="ECO:0000313" key="2">
    <source>
        <dbReference type="Proteomes" id="UP000054047"/>
    </source>
</evidence>
<sequence length="129" mass="15158">MDDAVYANRLKWDFFRLRATIGNLPPPQLVYDQIICSSERLRALTLSLSSIGNRISMLRVPILSWQERSETHQIFTLTVENLRLKFLLVRTELRSLWPIPPLLFATDSIRPFVWYAMLNRPHFDDDGQL</sequence>
<keyword evidence="2" id="KW-1185">Reference proteome</keyword>
<protein>
    <submittedName>
        <fullName evidence="1">Uncharacterized protein</fullName>
    </submittedName>
</protein>
<proteinExistence type="predicted"/>
<dbReference type="Proteomes" id="UP000054047">
    <property type="component" value="Unassembled WGS sequence"/>
</dbReference>
<dbReference type="AlphaFoldDB" id="A0A0C2FK84"/>
<evidence type="ECO:0000313" key="1">
    <source>
        <dbReference type="EMBL" id="KIH47164.1"/>
    </source>
</evidence>
<organism evidence="1 2">
    <name type="scientific">Ancylostoma duodenale</name>
    <dbReference type="NCBI Taxonomy" id="51022"/>
    <lineage>
        <taxon>Eukaryota</taxon>
        <taxon>Metazoa</taxon>
        <taxon>Ecdysozoa</taxon>
        <taxon>Nematoda</taxon>
        <taxon>Chromadorea</taxon>
        <taxon>Rhabditida</taxon>
        <taxon>Rhabditina</taxon>
        <taxon>Rhabditomorpha</taxon>
        <taxon>Strongyloidea</taxon>
        <taxon>Ancylostomatidae</taxon>
        <taxon>Ancylostomatinae</taxon>
        <taxon>Ancylostoma</taxon>
    </lineage>
</organism>